<feature type="compositionally biased region" description="Low complexity" evidence="1">
    <location>
        <begin position="418"/>
        <end position="466"/>
    </location>
</feature>
<sequence length="515" mass="52672">MPSFPSTSRRTHWRVVTAIAVAALLTTLLLFLGGTSARAAEAGPGFSPNGQANSFVGAMSFDGSNAYCIELTKDSPIGAPTVPLSAEAPMPTQLAALSANDRARLNWAISTTGASANPVDAAATAIYVWWLADPAGFVLRDRNDEHYLGLIPAADRTAVRDRLAALRSGAAAITAASAPAAVSIELVEDARGLTLRLGEVAAGSHAIVQVRGGTMLGERVADGPVVVSGAAVNGQRLAPVDTVEMLLPAGSAREFAVSRESGLAFDVTVTVQLTDGAWSPDLRVLVTEGRQLLIQSSVPTDAVSQARFAPVVIEDAPPVPSATPDAPASPEPTRTPVPEPTVTPEPTDTPAPTDTAKPTVSPEPSAPAEPVSTPKPEPTTTPEPGATPESAPTTEPEPKVDVESEPEPHAEPKPNAEPPAAEAESPAPTPTSTPASTPPAVTAPKPSTSAPARPTASESPTAAPTVAPELASTGALFDPVTLLVPLGLSVVLLAAGGWAMTRSKRVLRDDIESSW</sequence>
<dbReference type="AlphaFoldDB" id="A0A3P3VXA6"/>
<feature type="compositionally biased region" description="Basic and acidic residues" evidence="1">
    <location>
        <begin position="396"/>
        <end position="414"/>
    </location>
</feature>
<evidence type="ECO:0000313" key="3">
    <source>
        <dbReference type="EMBL" id="RRJ86089.1"/>
    </source>
</evidence>
<dbReference type="EMBL" id="RQVS01000012">
    <property type="protein sequence ID" value="RRJ86089.1"/>
    <property type="molecule type" value="Genomic_DNA"/>
</dbReference>
<name>A0A3P3VXA6_9MICO</name>
<keyword evidence="2" id="KW-0472">Membrane</keyword>
<keyword evidence="2" id="KW-1133">Transmembrane helix</keyword>
<dbReference type="RefSeq" id="WP_124973128.1">
    <property type="nucleotide sequence ID" value="NZ_RQVS01000012.1"/>
</dbReference>
<keyword evidence="4" id="KW-1185">Reference proteome</keyword>
<accession>A0A3P3VXA6</accession>
<feature type="transmembrane region" description="Helical" evidence="2">
    <location>
        <begin position="482"/>
        <end position="500"/>
    </location>
</feature>
<evidence type="ECO:0008006" key="5">
    <source>
        <dbReference type="Google" id="ProtNLM"/>
    </source>
</evidence>
<feature type="compositionally biased region" description="Low complexity" evidence="1">
    <location>
        <begin position="350"/>
        <end position="372"/>
    </location>
</feature>
<proteinExistence type="predicted"/>
<protein>
    <recommendedName>
        <fullName evidence="5">TQXA domain-containing protein</fullName>
    </recommendedName>
</protein>
<feature type="compositionally biased region" description="Pro residues" evidence="1">
    <location>
        <begin position="317"/>
        <end position="349"/>
    </location>
</feature>
<dbReference type="OrthoDB" id="5122813at2"/>
<keyword evidence="2" id="KW-0812">Transmembrane</keyword>
<evidence type="ECO:0000256" key="1">
    <source>
        <dbReference type="SAM" id="MobiDB-lite"/>
    </source>
</evidence>
<comment type="caution">
    <text evidence="3">The sequence shown here is derived from an EMBL/GenBank/DDBJ whole genome shotgun (WGS) entry which is preliminary data.</text>
</comment>
<gene>
    <name evidence="3" type="ORF">EG850_10235</name>
</gene>
<feature type="compositionally biased region" description="Low complexity" evidence="1">
    <location>
        <begin position="382"/>
        <end position="394"/>
    </location>
</feature>
<reference evidence="3 4" key="1">
    <citation type="submission" date="2018-11" db="EMBL/GenBank/DDBJ databases">
        <title>YIM 102482-1 draft genome.</title>
        <authorList>
            <person name="Li G."/>
            <person name="Jiang Y."/>
        </authorList>
    </citation>
    <scope>NUCLEOTIDE SEQUENCE [LARGE SCALE GENOMIC DNA]</scope>
    <source>
        <strain evidence="3 4">YIM 102482-1</strain>
    </source>
</reference>
<evidence type="ECO:0000313" key="4">
    <source>
        <dbReference type="Proteomes" id="UP000274391"/>
    </source>
</evidence>
<dbReference type="Proteomes" id="UP000274391">
    <property type="component" value="Unassembled WGS sequence"/>
</dbReference>
<evidence type="ECO:0000256" key="2">
    <source>
        <dbReference type="SAM" id="Phobius"/>
    </source>
</evidence>
<feature type="region of interest" description="Disordered" evidence="1">
    <location>
        <begin position="314"/>
        <end position="466"/>
    </location>
</feature>
<organism evidence="3 4">
    <name type="scientific">Gulosibacter macacae</name>
    <dbReference type="NCBI Taxonomy" id="2488791"/>
    <lineage>
        <taxon>Bacteria</taxon>
        <taxon>Bacillati</taxon>
        <taxon>Actinomycetota</taxon>
        <taxon>Actinomycetes</taxon>
        <taxon>Micrococcales</taxon>
        <taxon>Microbacteriaceae</taxon>
        <taxon>Gulosibacter</taxon>
    </lineage>
</organism>